<reference evidence="1" key="1">
    <citation type="journal article" date="2021" name="Proc. Natl. Acad. Sci. U.S.A.">
        <title>A Catalog of Tens of Thousands of Viruses from Human Metagenomes Reveals Hidden Associations with Chronic Diseases.</title>
        <authorList>
            <person name="Tisza M.J."/>
            <person name="Buck C.B."/>
        </authorList>
    </citation>
    <scope>NUCLEOTIDE SEQUENCE</scope>
    <source>
        <strain evidence="1">CtmIh35</strain>
    </source>
</reference>
<proteinExistence type="predicted"/>
<organism evidence="1">
    <name type="scientific">Siphoviridae sp. ctmIh35</name>
    <dbReference type="NCBI Taxonomy" id="2827932"/>
    <lineage>
        <taxon>Viruses</taxon>
        <taxon>Duplodnaviria</taxon>
        <taxon>Heunggongvirae</taxon>
        <taxon>Uroviricota</taxon>
        <taxon>Caudoviricetes</taxon>
    </lineage>
</organism>
<name>A0A8S5T9C0_9CAUD</name>
<accession>A0A8S5T9C0</accession>
<sequence>MRRLIDEETLKNSIEKWLNPDPNADRMVNIDDIAVSVMMEIEEQPTAYDVDKVVAELESIKRIMESPVTQDCFAEECKVQDCTVCVIDRAIQIVKGGGVDGYFKGSYISLSYGKYKGVCR</sequence>
<evidence type="ECO:0000313" key="1">
    <source>
        <dbReference type="EMBL" id="DAF59575.1"/>
    </source>
</evidence>
<dbReference type="EMBL" id="BK032772">
    <property type="protein sequence ID" value="DAF59575.1"/>
    <property type="molecule type" value="Genomic_DNA"/>
</dbReference>
<protein>
    <submittedName>
        <fullName evidence="1">Uncharacterized protein</fullName>
    </submittedName>
</protein>